<protein>
    <submittedName>
        <fullName evidence="3">Alpha/beta hydrolase</fullName>
    </submittedName>
</protein>
<dbReference type="OrthoDB" id="9808398at2"/>
<feature type="domain" description="AB hydrolase-1" evidence="2">
    <location>
        <begin position="22"/>
        <end position="247"/>
    </location>
</feature>
<evidence type="ECO:0000313" key="3">
    <source>
        <dbReference type="EMBL" id="OOS01020.1"/>
    </source>
</evidence>
<comment type="caution">
    <text evidence="3">The sequence shown here is derived from an EMBL/GenBank/DDBJ whole genome shotgun (WGS) entry which is preliminary data.</text>
</comment>
<dbReference type="Gene3D" id="3.40.50.1820">
    <property type="entry name" value="alpha/beta hydrolase"/>
    <property type="match status" value="1"/>
</dbReference>
<dbReference type="PANTHER" id="PTHR46118">
    <property type="entry name" value="PROTEIN ABHD11"/>
    <property type="match status" value="1"/>
</dbReference>
<evidence type="ECO:0000256" key="1">
    <source>
        <dbReference type="ARBA" id="ARBA00022801"/>
    </source>
</evidence>
<accession>A0A1T0AVS7</accession>
<dbReference type="Pfam" id="PF00561">
    <property type="entry name" value="Abhydrolase_1"/>
    <property type="match status" value="1"/>
</dbReference>
<sequence>MCTATNLLNFQFHQLKQEINQPTLVFVHGLFGDLNNLGMIARPFAQTYSTLRIDLRNHGKSFIHSEMNYHLMAQDIAEVIKHLKLQKVVMIGHSMGGKVVMKFAALYPELVEKLVVIDMAPVVYAQRRHDNVFAALAAVTQSEAQSRAEAEPILAQYIQEEGVKQFILKSFDKDRPYKFRFNWPALEQNYNQISDWQPCFVEKPTLFIRGGNSDYVKAEDREEILAQFPQAKSFTINGTGHWVHAEKSDFVIRAIERFLHSN</sequence>
<dbReference type="PRINTS" id="PR00111">
    <property type="entry name" value="ABHYDROLASE"/>
</dbReference>
<dbReference type="PANTHER" id="PTHR46118:SF4">
    <property type="entry name" value="PROTEIN ABHD11"/>
    <property type="match status" value="1"/>
</dbReference>
<organism evidence="3 4">
    <name type="scientific">[Haemophilus] felis</name>
    <dbReference type="NCBI Taxonomy" id="123822"/>
    <lineage>
        <taxon>Bacteria</taxon>
        <taxon>Pseudomonadati</taxon>
        <taxon>Pseudomonadota</taxon>
        <taxon>Gammaproteobacteria</taxon>
        <taxon>Pasteurellales</taxon>
        <taxon>Pasteurellaceae</taxon>
    </lineage>
</organism>
<gene>
    <name evidence="3" type="ORF">B0188_10360</name>
</gene>
<reference evidence="3 4" key="1">
    <citation type="submission" date="2017-02" db="EMBL/GenBank/DDBJ databases">
        <title>Draft genome sequence of Haemophilus felis CCUG 31170 type strain.</title>
        <authorList>
            <person name="Engstrom-Jakobsson H."/>
            <person name="Salva-Serra F."/>
            <person name="Thorell K."/>
            <person name="Gonzales-Siles L."/>
            <person name="Karlsson R."/>
            <person name="Boulund F."/>
            <person name="Engstrand L."/>
            <person name="Kristiansson E."/>
            <person name="Moore E."/>
        </authorList>
    </citation>
    <scope>NUCLEOTIDE SEQUENCE [LARGE SCALE GENOMIC DNA]</scope>
    <source>
        <strain evidence="3 4">CCUG 31170</strain>
    </source>
</reference>
<dbReference type="GO" id="GO:0016787">
    <property type="term" value="F:hydrolase activity"/>
    <property type="evidence" value="ECO:0007669"/>
    <property type="project" value="UniProtKB-KW"/>
</dbReference>
<proteinExistence type="predicted"/>
<dbReference type="InterPro" id="IPR000073">
    <property type="entry name" value="AB_hydrolase_1"/>
</dbReference>
<dbReference type="SUPFAM" id="SSF53474">
    <property type="entry name" value="alpha/beta-Hydrolases"/>
    <property type="match status" value="1"/>
</dbReference>
<dbReference type="InterPro" id="IPR029058">
    <property type="entry name" value="AB_hydrolase_fold"/>
</dbReference>
<evidence type="ECO:0000313" key="4">
    <source>
        <dbReference type="Proteomes" id="UP000190023"/>
    </source>
</evidence>
<keyword evidence="1 3" id="KW-0378">Hydrolase</keyword>
<evidence type="ECO:0000259" key="2">
    <source>
        <dbReference type="Pfam" id="PF00561"/>
    </source>
</evidence>
<keyword evidence="4" id="KW-1185">Reference proteome</keyword>
<name>A0A1T0AVS7_9PAST</name>
<dbReference type="AlphaFoldDB" id="A0A1T0AVS7"/>
<dbReference type="EMBL" id="MUYB01000051">
    <property type="protein sequence ID" value="OOS01020.1"/>
    <property type="molecule type" value="Genomic_DNA"/>
</dbReference>
<dbReference type="STRING" id="123822.B0188_10360"/>
<dbReference type="Proteomes" id="UP000190023">
    <property type="component" value="Unassembled WGS sequence"/>
</dbReference>